<name>A0A8H2ZKF6_9SACH</name>
<protein>
    <submittedName>
        <fullName evidence="15">Similar to Saccharomyces cerevisiae YMR037C MSN2 Transcriptional activator related to Msn4p</fullName>
    </submittedName>
</protein>
<keyword evidence="4" id="KW-0479">Metal-binding</keyword>
<dbReference type="PROSITE" id="PS00028">
    <property type="entry name" value="ZINC_FINGER_C2H2_1"/>
    <property type="match status" value="2"/>
</dbReference>
<keyword evidence="7" id="KW-0862">Zinc</keyword>
<evidence type="ECO:0000313" key="15">
    <source>
        <dbReference type="EMBL" id="CAB4256923.1"/>
    </source>
</evidence>
<feature type="domain" description="C2H2-type" evidence="14">
    <location>
        <begin position="717"/>
        <end position="744"/>
    </location>
</feature>
<gene>
    <name evidence="15" type="ORF">KABA2_12S02354</name>
</gene>
<reference evidence="15 16" key="1">
    <citation type="submission" date="2020-05" db="EMBL/GenBank/DDBJ databases">
        <authorList>
            <person name="Casaregola S."/>
            <person name="Devillers H."/>
            <person name="Grondin C."/>
        </authorList>
    </citation>
    <scope>NUCLEOTIDE SEQUENCE [LARGE SCALE GENOMIC DNA]</scope>
    <source>
        <strain evidence="15 16">CLIB 1767</strain>
    </source>
</reference>
<dbReference type="OrthoDB" id="654211at2759"/>
<feature type="compositionally biased region" description="Polar residues" evidence="13">
    <location>
        <begin position="664"/>
        <end position="673"/>
    </location>
</feature>
<dbReference type="SUPFAM" id="SSF57667">
    <property type="entry name" value="beta-beta-alpha zinc fingers"/>
    <property type="match status" value="1"/>
</dbReference>
<comment type="caution">
    <text evidence="15">The sequence shown here is derived from an EMBL/GenBank/DDBJ whole genome shotgun (WGS) entry which is preliminary data.</text>
</comment>
<evidence type="ECO:0000256" key="11">
    <source>
        <dbReference type="ARBA" id="ARBA00023242"/>
    </source>
</evidence>
<dbReference type="EMBL" id="CAEFZW010000012">
    <property type="protein sequence ID" value="CAB4256923.1"/>
    <property type="molecule type" value="Genomic_DNA"/>
</dbReference>
<dbReference type="GeneID" id="64860026"/>
<dbReference type="SMART" id="SM00355">
    <property type="entry name" value="ZnF_C2H2"/>
    <property type="match status" value="2"/>
</dbReference>
<feature type="region of interest" description="Disordered" evidence="13">
    <location>
        <begin position="29"/>
        <end position="62"/>
    </location>
</feature>
<sequence length="747" mass="82610">MSGIHPNQQQTITGTPEYLQFNNDLEQTHNKLHSNDNSAVDSPSGKSSTTSTGYGLEMPILPGRSKNYRETRANAISNNRNNSITDEAASIFTPYGATGKTLATLADYKDKEDLRNETDLAVAEQMFDSSHINYERTTTPTNIHDFLLGKDVSGSESNINSNNASDTNARRLNKHLAQVSQNISPNNENNRSMSPLTMPASTAFNHLDFPINTMLDNTYGSTTGATGATVGAADNALNAAQLDTVLDNYMPNEIGNGAEDNDNNSQYGRSRDINLNLDLGEIDNIRRHSEVSNHNLLPTTNNRASISHQMDFWNMQNNSNNSNSNNNRANSGFATLMEPSDITNEDDIYDRNEQKMDKELSQILGDYNLNFIDPFTEQSNSLANNNDMKQIRQNSIGMTNLQNTIIPMTQVSTNESNDNLSDIPLVRKESLIEDPHSKKKLQSQGMNSPQSPRQARQYSISKKQHRYSVPNLHAPLNQMYIPATTNTTTNNNSNNNINVVPWKTTGSPTSNNSLEIETHEPRRILSADANMPMNFGMNFGTPFGDPSLMNMPNDSINDNNAYFTNEFLNNNLSTGNINAHMPLQFPTGTSNMYGNSSTVASASVSGITAPYDLSRQNSNSAQSGRSKSTTIANFGRTHKSDIAMAKAIGPIARTSISSRHKSRTPSIPNTNTVPGVKFKDSEENDKPFTCATCGKSFRRSEHLRRHIRSVHSQERPFACTLCDKKFSRSDNLSQHLKTHRKGNTKSN</sequence>
<feature type="domain" description="C2H2-type" evidence="14">
    <location>
        <begin position="688"/>
        <end position="716"/>
    </location>
</feature>
<dbReference type="GO" id="GO:0003677">
    <property type="term" value="F:DNA binding"/>
    <property type="evidence" value="ECO:0007669"/>
    <property type="project" value="UniProtKB-KW"/>
</dbReference>
<evidence type="ECO:0000256" key="1">
    <source>
        <dbReference type="ARBA" id="ARBA00003767"/>
    </source>
</evidence>
<keyword evidence="9" id="KW-0238">DNA-binding</keyword>
<dbReference type="Gene3D" id="3.30.160.60">
    <property type="entry name" value="Classic Zinc Finger"/>
    <property type="match status" value="2"/>
</dbReference>
<keyword evidence="5" id="KW-0677">Repeat</keyword>
<evidence type="ECO:0000256" key="8">
    <source>
        <dbReference type="ARBA" id="ARBA00023015"/>
    </source>
</evidence>
<dbReference type="GO" id="GO:0008270">
    <property type="term" value="F:zinc ion binding"/>
    <property type="evidence" value="ECO:0007669"/>
    <property type="project" value="UniProtKB-KW"/>
</dbReference>
<evidence type="ECO:0000256" key="12">
    <source>
        <dbReference type="PROSITE-ProRule" id="PRU00042"/>
    </source>
</evidence>
<evidence type="ECO:0000256" key="2">
    <source>
        <dbReference type="ARBA" id="ARBA00004123"/>
    </source>
</evidence>
<comment type="similarity">
    <text evidence="3">Belongs to the krueppel C2H2-type zinc-finger protein family.</text>
</comment>
<dbReference type="RefSeq" id="XP_041408767.1">
    <property type="nucleotide sequence ID" value="XM_041552833.1"/>
</dbReference>
<dbReference type="InterPro" id="IPR013087">
    <property type="entry name" value="Znf_C2H2_type"/>
</dbReference>
<dbReference type="FunFam" id="3.30.160.60:FF:000585">
    <property type="entry name" value="zinc finger protein 784"/>
    <property type="match status" value="1"/>
</dbReference>
<feature type="region of interest" description="Disordered" evidence="13">
    <location>
        <begin position="435"/>
        <end position="463"/>
    </location>
</feature>
<feature type="region of interest" description="Disordered" evidence="13">
    <location>
        <begin position="655"/>
        <end position="680"/>
    </location>
</feature>
<dbReference type="AlphaFoldDB" id="A0A8H2ZKF6"/>
<evidence type="ECO:0000256" key="6">
    <source>
        <dbReference type="ARBA" id="ARBA00022771"/>
    </source>
</evidence>
<feature type="compositionally biased region" description="Polar residues" evidence="13">
    <location>
        <begin position="442"/>
        <end position="461"/>
    </location>
</feature>
<dbReference type="InterPro" id="IPR036236">
    <property type="entry name" value="Znf_C2H2_sf"/>
</dbReference>
<feature type="region of interest" description="Disordered" evidence="13">
    <location>
        <begin position="615"/>
        <end position="635"/>
    </location>
</feature>
<evidence type="ECO:0000256" key="3">
    <source>
        <dbReference type="ARBA" id="ARBA00006991"/>
    </source>
</evidence>
<evidence type="ECO:0000313" key="16">
    <source>
        <dbReference type="Proteomes" id="UP000644660"/>
    </source>
</evidence>
<evidence type="ECO:0000256" key="4">
    <source>
        <dbReference type="ARBA" id="ARBA00022723"/>
    </source>
</evidence>
<dbReference type="PROSITE" id="PS50157">
    <property type="entry name" value="ZINC_FINGER_C2H2_2"/>
    <property type="match status" value="2"/>
</dbReference>
<keyword evidence="8" id="KW-0805">Transcription regulation</keyword>
<feature type="compositionally biased region" description="Low complexity" evidence="13">
    <location>
        <begin position="42"/>
        <end position="55"/>
    </location>
</feature>
<evidence type="ECO:0000256" key="5">
    <source>
        <dbReference type="ARBA" id="ARBA00022737"/>
    </source>
</evidence>
<keyword evidence="16" id="KW-1185">Reference proteome</keyword>
<proteinExistence type="inferred from homology"/>
<evidence type="ECO:0000256" key="10">
    <source>
        <dbReference type="ARBA" id="ARBA00023163"/>
    </source>
</evidence>
<dbReference type="GO" id="GO:0005634">
    <property type="term" value="C:nucleus"/>
    <property type="evidence" value="ECO:0007669"/>
    <property type="project" value="UniProtKB-SubCell"/>
</dbReference>
<evidence type="ECO:0000256" key="13">
    <source>
        <dbReference type="SAM" id="MobiDB-lite"/>
    </source>
</evidence>
<comment type="function">
    <text evidence="1">May be involved in transcriptional regulation.</text>
</comment>
<dbReference type="Proteomes" id="UP000644660">
    <property type="component" value="Unassembled WGS sequence"/>
</dbReference>
<keyword evidence="6 12" id="KW-0863">Zinc-finger</keyword>
<accession>A0A8H2ZKF6</accession>
<dbReference type="Pfam" id="PF00096">
    <property type="entry name" value="zf-C2H2"/>
    <property type="match status" value="2"/>
</dbReference>
<organism evidence="15 16">
    <name type="scientific">Maudiozyma barnettii</name>
    <dbReference type="NCBI Taxonomy" id="61262"/>
    <lineage>
        <taxon>Eukaryota</taxon>
        <taxon>Fungi</taxon>
        <taxon>Dikarya</taxon>
        <taxon>Ascomycota</taxon>
        <taxon>Saccharomycotina</taxon>
        <taxon>Saccharomycetes</taxon>
        <taxon>Saccharomycetales</taxon>
        <taxon>Saccharomycetaceae</taxon>
        <taxon>Maudiozyma</taxon>
    </lineage>
</organism>
<comment type="subcellular location">
    <subcellularLocation>
        <location evidence="2">Nucleus</location>
    </subcellularLocation>
</comment>
<feature type="compositionally biased region" description="Polar residues" evidence="13">
    <location>
        <begin position="615"/>
        <end position="632"/>
    </location>
</feature>
<keyword evidence="11" id="KW-0539">Nucleus</keyword>
<dbReference type="FunFam" id="3.30.160.60:FF:000090">
    <property type="entry name" value="Odd-skipped-related transciption factor 2"/>
    <property type="match status" value="1"/>
</dbReference>
<evidence type="ECO:0000259" key="14">
    <source>
        <dbReference type="PROSITE" id="PS50157"/>
    </source>
</evidence>
<keyword evidence="10" id="KW-0804">Transcription</keyword>
<dbReference type="GO" id="GO:0010468">
    <property type="term" value="P:regulation of gene expression"/>
    <property type="evidence" value="ECO:0007669"/>
    <property type="project" value="TreeGrafter"/>
</dbReference>
<evidence type="ECO:0000256" key="7">
    <source>
        <dbReference type="ARBA" id="ARBA00022833"/>
    </source>
</evidence>
<evidence type="ECO:0000256" key="9">
    <source>
        <dbReference type="ARBA" id="ARBA00023125"/>
    </source>
</evidence>
<dbReference type="PANTHER" id="PTHR16515:SF49">
    <property type="entry name" value="GASTRULA ZINC FINGER PROTEIN XLCGF49.1-LIKE-RELATED"/>
    <property type="match status" value="1"/>
</dbReference>
<dbReference type="InterPro" id="IPR050331">
    <property type="entry name" value="Zinc_finger"/>
</dbReference>
<dbReference type="PANTHER" id="PTHR16515">
    <property type="entry name" value="PR DOMAIN ZINC FINGER PROTEIN"/>
    <property type="match status" value="1"/>
</dbReference>